<sequence length="70" mass="7194">MFATDGTTAQFLSTPHSLVLPRDSLHSHQVVEKRDGPATGCVALKSAGSKPSPVGNMSSSSLSDPTNRGA</sequence>
<dbReference type="AlphaFoldDB" id="A0A2H3JRL1"/>
<reference evidence="3 4" key="1">
    <citation type="journal article" date="2012" name="Science">
        <title>The Paleozoic origin of enzymatic lignin decomposition reconstructed from 31 fungal genomes.</title>
        <authorList>
            <person name="Floudas D."/>
            <person name="Binder M."/>
            <person name="Riley R."/>
            <person name="Barry K."/>
            <person name="Blanchette R.A."/>
            <person name="Henrissat B."/>
            <person name="Martinez A.T."/>
            <person name="Otillar R."/>
            <person name="Spatafora J.W."/>
            <person name="Yadav J.S."/>
            <person name="Aerts A."/>
            <person name="Benoit I."/>
            <person name="Boyd A."/>
            <person name="Carlson A."/>
            <person name="Copeland A."/>
            <person name="Coutinho P.M."/>
            <person name="de Vries R.P."/>
            <person name="Ferreira P."/>
            <person name="Findley K."/>
            <person name="Foster B."/>
            <person name="Gaskell J."/>
            <person name="Glotzer D."/>
            <person name="Gorecki P."/>
            <person name="Heitman J."/>
            <person name="Hesse C."/>
            <person name="Hori C."/>
            <person name="Igarashi K."/>
            <person name="Jurgens J.A."/>
            <person name="Kallen N."/>
            <person name="Kersten P."/>
            <person name="Kohler A."/>
            <person name="Kuees U."/>
            <person name="Kumar T.K.A."/>
            <person name="Kuo A."/>
            <person name="LaButti K."/>
            <person name="Larrondo L.F."/>
            <person name="Lindquist E."/>
            <person name="Ling A."/>
            <person name="Lombard V."/>
            <person name="Lucas S."/>
            <person name="Lundell T."/>
            <person name="Martin R."/>
            <person name="McLaughlin D.J."/>
            <person name="Morgenstern I."/>
            <person name="Morin E."/>
            <person name="Murat C."/>
            <person name="Nagy L.G."/>
            <person name="Nolan M."/>
            <person name="Ohm R.A."/>
            <person name="Patyshakuliyeva A."/>
            <person name="Rokas A."/>
            <person name="Ruiz-Duenas F.J."/>
            <person name="Sabat G."/>
            <person name="Salamov A."/>
            <person name="Samejima M."/>
            <person name="Schmutz J."/>
            <person name="Slot J.C."/>
            <person name="St John F."/>
            <person name="Stenlid J."/>
            <person name="Sun H."/>
            <person name="Sun S."/>
            <person name="Syed K."/>
            <person name="Tsang A."/>
            <person name="Wiebenga A."/>
            <person name="Young D."/>
            <person name="Pisabarro A."/>
            <person name="Eastwood D.C."/>
            <person name="Martin F."/>
            <person name="Cullen D."/>
            <person name="Grigoriev I.V."/>
            <person name="Hibbett D.S."/>
        </authorList>
    </citation>
    <scope>NUCLEOTIDE SEQUENCE [LARGE SCALE GENOMIC DNA]</scope>
    <source>
        <strain evidence="3 4">MD-104</strain>
    </source>
</reference>
<organism evidence="3 4">
    <name type="scientific">Wolfiporia cocos (strain MD-104)</name>
    <name type="common">Brown rot fungus</name>
    <dbReference type="NCBI Taxonomy" id="742152"/>
    <lineage>
        <taxon>Eukaryota</taxon>
        <taxon>Fungi</taxon>
        <taxon>Dikarya</taxon>
        <taxon>Basidiomycota</taxon>
        <taxon>Agaricomycotina</taxon>
        <taxon>Agaricomycetes</taxon>
        <taxon>Polyporales</taxon>
        <taxon>Phaeolaceae</taxon>
        <taxon>Wolfiporia</taxon>
    </lineage>
</organism>
<dbReference type="Proteomes" id="UP000218811">
    <property type="component" value="Unassembled WGS sequence"/>
</dbReference>
<feature type="compositionally biased region" description="Polar residues" evidence="1">
    <location>
        <begin position="55"/>
        <end position="70"/>
    </location>
</feature>
<name>A0A2H3JRL1_WOLCO</name>
<evidence type="ECO:0000313" key="4">
    <source>
        <dbReference type="Proteomes" id="UP000218811"/>
    </source>
</evidence>
<accession>A0A2H3JRL1</accession>
<proteinExistence type="predicted"/>
<protein>
    <submittedName>
        <fullName evidence="3">Uncharacterized protein</fullName>
    </submittedName>
</protein>
<dbReference type="EMBL" id="KB468146">
    <property type="protein sequence ID" value="PCH43509.1"/>
    <property type="molecule type" value="Genomic_DNA"/>
</dbReference>
<keyword evidence="4" id="KW-1185">Reference proteome</keyword>
<evidence type="ECO:0000256" key="1">
    <source>
        <dbReference type="SAM" id="MobiDB-lite"/>
    </source>
</evidence>
<evidence type="ECO:0000313" key="3">
    <source>
        <dbReference type="EMBL" id="PCH44135.1"/>
    </source>
</evidence>
<evidence type="ECO:0000313" key="2">
    <source>
        <dbReference type="EMBL" id="PCH43509.1"/>
    </source>
</evidence>
<dbReference type="EMBL" id="KB468157">
    <property type="protein sequence ID" value="PCH44135.1"/>
    <property type="molecule type" value="Genomic_DNA"/>
</dbReference>
<gene>
    <name evidence="2" type="ORF">WOLCODRAFT_25962</name>
    <name evidence="3" type="ORF">WOLCODRAFT_26507</name>
</gene>
<feature type="region of interest" description="Disordered" evidence="1">
    <location>
        <begin position="32"/>
        <end position="70"/>
    </location>
</feature>